<dbReference type="SMART" id="SM00464">
    <property type="entry name" value="LON"/>
    <property type="match status" value="1"/>
</dbReference>
<reference evidence="20" key="2">
    <citation type="submission" date="2025-09" db="UniProtKB">
        <authorList>
            <consortium name="Ensembl"/>
        </authorList>
    </citation>
    <scope>IDENTIFICATION</scope>
</reference>
<dbReference type="Pfam" id="PF02190">
    <property type="entry name" value="LON_substr_bdg"/>
    <property type="match status" value="1"/>
</dbReference>
<dbReference type="GO" id="GO:0034599">
    <property type="term" value="P:cellular response to oxidative stress"/>
    <property type="evidence" value="ECO:0007669"/>
    <property type="project" value="UniProtKB-UniRule"/>
</dbReference>
<reference evidence="20" key="1">
    <citation type="submission" date="2025-08" db="UniProtKB">
        <authorList>
            <consortium name="Ensembl"/>
        </authorList>
    </citation>
    <scope>IDENTIFICATION</scope>
</reference>
<keyword evidence="5 11" id="KW-0720">Serine protease</keyword>
<dbReference type="InterPro" id="IPR008268">
    <property type="entry name" value="Peptidase_S16_AS"/>
</dbReference>
<evidence type="ECO:0000256" key="17">
    <source>
        <dbReference type="SAM" id="MobiDB-lite"/>
    </source>
</evidence>
<keyword evidence="21" id="KW-1185">Reference proteome</keyword>
<dbReference type="FunFam" id="1.20.58.1480:FF:000002">
    <property type="entry name" value="Lon protease homolog, mitochondrial"/>
    <property type="match status" value="1"/>
</dbReference>
<name>A0A2K5CTQ0_AOTNA</name>
<dbReference type="Gene3D" id="3.40.50.300">
    <property type="entry name" value="P-loop containing nucleotide triphosphate hydrolases"/>
    <property type="match status" value="1"/>
</dbReference>
<keyword evidence="7 11" id="KW-0809">Transit peptide</keyword>
<dbReference type="EC" id="3.4.21.53" evidence="11"/>
<evidence type="ECO:0000256" key="11">
    <source>
        <dbReference type="HAMAP-Rule" id="MF_03120"/>
    </source>
</evidence>
<dbReference type="InterPro" id="IPR003593">
    <property type="entry name" value="AAA+_ATPase"/>
</dbReference>
<feature type="compositionally biased region" description="Basic residues" evidence="17">
    <location>
        <begin position="119"/>
        <end position="129"/>
    </location>
</feature>
<evidence type="ECO:0000256" key="16">
    <source>
        <dbReference type="RuleBase" id="RU000591"/>
    </source>
</evidence>
<gene>
    <name evidence="11 20" type="primary">LONP1</name>
</gene>
<feature type="transit peptide" description="Mitochondrion" evidence="11">
    <location>
        <position position="1"/>
    </location>
</feature>
<keyword evidence="9 11" id="KW-0496">Mitochondrion</keyword>
<dbReference type="PANTHER" id="PTHR43718:SF2">
    <property type="entry name" value="LON PROTEASE HOMOLOG, MITOCHONDRIAL"/>
    <property type="match status" value="1"/>
</dbReference>
<dbReference type="InterPro" id="IPR054594">
    <property type="entry name" value="Lon_lid"/>
</dbReference>
<feature type="binding site" evidence="11 14">
    <location>
        <begin position="409"/>
        <end position="416"/>
    </location>
    <ligand>
        <name>ATP</name>
        <dbReference type="ChEBI" id="CHEBI:30616"/>
    </ligand>
</feature>
<dbReference type="InterPro" id="IPR003111">
    <property type="entry name" value="Lon_prtase_N"/>
</dbReference>
<dbReference type="InterPro" id="IPR015947">
    <property type="entry name" value="PUA-like_sf"/>
</dbReference>
<dbReference type="SUPFAM" id="SSF54211">
    <property type="entry name" value="Ribosomal protein S5 domain 2-like"/>
    <property type="match status" value="1"/>
</dbReference>
<dbReference type="Gene3D" id="2.30.130.40">
    <property type="entry name" value="LON domain-like"/>
    <property type="match status" value="1"/>
</dbReference>
<dbReference type="CDD" id="cd19500">
    <property type="entry name" value="RecA-like_Lon"/>
    <property type="match status" value="1"/>
</dbReference>
<dbReference type="FunFam" id="1.20.5.5270:FF:000001">
    <property type="entry name" value="Lon protease homolog, mitochondrial"/>
    <property type="match status" value="1"/>
</dbReference>
<dbReference type="GO" id="GO:0005759">
    <property type="term" value="C:mitochondrial matrix"/>
    <property type="evidence" value="ECO:0007669"/>
    <property type="project" value="UniProtKB-SubCell"/>
</dbReference>
<evidence type="ECO:0000256" key="1">
    <source>
        <dbReference type="ARBA" id="ARBA00004305"/>
    </source>
</evidence>
<feature type="domain" description="Lon proteolytic" evidence="18">
    <location>
        <begin position="645"/>
        <end position="835"/>
    </location>
</feature>
<dbReference type="InterPro" id="IPR014721">
    <property type="entry name" value="Ribsml_uS5_D2-typ_fold_subgr"/>
</dbReference>
<evidence type="ECO:0000256" key="9">
    <source>
        <dbReference type="ARBA" id="ARBA00023128"/>
    </source>
</evidence>
<dbReference type="GO" id="GO:0004252">
    <property type="term" value="F:serine-type endopeptidase activity"/>
    <property type="evidence" value="ECO:0007669"/>
    <property type="project" value="UniProtKB-UniRule"/>
</dbReference>
<dbReference type="AlphaFoldDB" id="A0A2K5CTQ0"/>
<comment type="similarity">
    <text evidence="11 12 15 16">Belongs to the peptidase S16 family.</text>
</comment>
<dbReference type="Gene3D" id="3.30.230.10">
    <property type="match status" value="1"/>
</dbReference>
<evidence type="ECO:0000256" key="4">
    <source>
        <dbReference type="ARBA" id="ARBA00022801"/>
    </source>
</evidence>
<proteinExistence type="inferred from homology"/>
<evidence type="ECO:0000313" key="21">
    <source>
        <dbReference type="Proteomes" id="UP000233020"/>
    </source>
</evidence>
<feature type="chain" id="PRO_5023233125" description="Lon protease homolog, mitochondrial" evidence="11">
    <location>
        <begin position="1"/>
        <end position="845"/>
    </location>
</feature>
<feature type="active site" evidence="11 13">
    <location>
        <position position="741"/>
    </location>
</feature>
<dbReference type="InterPro" id="IPR008269">
    <property type="entry name" value="Lon_proteolytic"/>
</dbReference>
<dbReference type="FunFam" id="2.30.130.40:FF:000004">
    <property type="entry name" value="Lon protease homolog, mitochondrial"/>
    <property type="match status" value="1"/>
</dbReference>
<evidence type="ECO:0000259" key="19">
    <source>
        <dbReference type="PROSITE" id="PS51787"/>
    </source>
</evidence>
<dbReference type="Gene3D" id="1.20.5.5270">
    <property type="match status" value="1"/>
</dbReference>
<evidence type="ECO:0000256" key="7">
    <source>
        <dbReference type="ARBA" id="ARBA00022946"/>
    </source>
</evidence>
<organism evidence="20 21">
    <name type="scientific">Aotus nancymaae</name>
    <name type="common">Ma's night monkey</name>
    <dbReference type="NCBI Taxonomy" id="37293"/>
    <lineage>
        <taxon>Eukaryota</taxon>
        <taxon>Metazoa</taxon>
        <taxon>Chordata</taxon>
        <taxon>Craniata</taxon>
        <taxon>Vertebrata</taxon>
        <taxon>Euteleostomi</taxon>
        <taxon>Mammalia</taxon>
        <taxon>Eutheria</taxon>
        <taxon>Euarchontoglires</taxon>
        <taxon>Primates</taxon>
        <taxon>Haplorrhini</taxon>
        <taxon>Platyrrhini</taxon>
        <taxon>Aotidae</taxon>
        <taxon>Aotus</taxon>
    </lineage>
</organism>
<keyword evidence="4 11" id="KW-0378">Hydrolase</keyword>
<dbReference type="Proteomes" id="UP000233020">
    <property type="component" value="Unplaced"/>
</dbReference>
<dbReference type="InterPro" id="IPR027503">
    <property type="entry name" value="Lonm_euk"/>
</dbReference>
<dbReference type="Pfam" id="PF05362">
    <property type="entry name" value="Lon_C"/>
    <property type="match status" value="1"/>
</dbReference>
<dbReference type="HAMAP" id="MF_03120">
    <property type="entry name" value="lonm_euk"/>
    <property type="match status" value="1"/>
</dbReference>
<dbReference type="Pfam" id="PF00004">
    <property type="entry name" value="AAA"/>
    <property type="match status" value="1"/>
</dbReference>
<dbReference type="FunFam" id="1.10.8.60:FF:000043">
    <property type="entry name" value="Lon protease homolog, mitochondrial"/>
    <property type="match status" value="1"/>
</dbReference>
<dbReference type="Pfam" id="PF22667">
    <property type="entry name" value="Lon_lid"/>
    <property type="match status" value="1"/>
</dbReference>
<feature type="domain" description="Lon N-terminal" evidence="19">
    <location>
        <begin position="10"/>
        <end position="256"/>
    </location>
</feature>
<comment type="catalytic activity">
    <reaction evidence="10 11">
        <text>Hydrolysis of proteins in presence of ATP.</text>
        <dbReference type="EC" id="3.4.21.53"/>
    </reaction>
</comment>
<evidence type="ECO:0000256" key="13">
    <source>
        <dbReference type="PIRSR" id="PIRSR001174-1"/>
    </source>
</evidence>
<comment type="subcellular location">
    <subcellularLocation>
        <location evidence="1 11">Mitochondrion matrix</location>
    </subcellularLocation>
</comment>
<dbReference type="PROSITE" id="PS01046">
    <property type="entry name" value="LON_SER"/>
    <property type="match status" value="1"/>
</dbReference>
<dbReference type="GeneTree" id="ENSGT00530000063553"/>
<dbReference type="SUPFAM" id="SSF52540">
    <property type="entry name" value="P-loop containing nucleoside triphosphate hydrolases"/>
    <property type="match status" value="1"/>
</dbReference>
<dbReference type="FunFam" id="3.30.230.10:FF:000015">
    <property type="entry name" value="Lon protease homolog, mitochondrial"/>
    <property type="match status" value="1"/>
</dbReference>
<feature type="active site" evidence="11 13">
    <location>
        <position position="784"/>
    </location>
</feature>
<evidence type="ECO:0000256" key="3">
    <source>
        <dbReference type="ARBA" id="ARBA00022741"/>
    </source>
</evidence>
<dbReference type="PIRSF" id="PIRSF001174">
    <property type="entry name" value="Lon_proteas"/>
    <property type="match status" value="1"/>
</dbReference>
<evidence type="ECO:0000256" key="5">
    <source>
        <dbReference type="ARBA" id="ARBA00022825"/>
    </source>
</evidence>
<dbReference type="GO" id="GO:0070407">
    <property type="term" value="P:oxidation-dependent protein catabolic process"/>
    <property type="evidence" value="ECO:0007669"/>
    <property type="project" value="UniProtKB-UniRule"/>
</dbReference>
<dbReference type="GO" id="GO:0007005">
    <property type="term" value="P:mitochondrion organization"/>
    <property type="evidence" value="ECO:0007669"/>
    <property type="project" value="TreeGrafter"/>
</dbReference>
<dbReference type="GO" id="GO:0006515">
    <property type="term" value="P:protein quality control for misfolded or incompletely synthesized proteins"/>
    <property type="evidence" value="ECO:0007669"/>
    <property type="project" value="UniProtKB-UniRule"/>
</dbReference>
<accession>A0A2K5CTQ0</accession>
<comment type="function">
    <text evidence="11">ATP-dependent serine protease that mediates the selective degradation of misfolded, unassembled or oxidatively damaged polypeptides as well as certain short-lived regulatory proteins in the mitochondrial matrix. May also have a chaperone function in the assembly of inner membrane protein complexes. Participates in the regulation of mitochondrial gene expression and in the maintenance of the integrity of the mitochondrial genome. Binds to mitochondrial promoters and RNA in a single-stranded, site-specific, and strand-specific manner. May regulate mitochondrial DNA replication and/or gene expression using site-specific, single-stranded DNA binding to target the degradation of regulatory proteins binding to adjacent sites in mitochondrial promoters.</text>
</comment>
<dbReference type="GO" id="GO:0003697">
    <property type="term" value="F:single-stranded DNA binding"/>
    <property type="evidence" value="ECO:0007669"/>
    <property type="project" value="TreeGrafter"/>
</dbReference>
<evidence type="ECO:0000256" key="2">
    <source>
        <dbReference type="ARBA" id="ARBA00022670"/>
    </source>
</evidence>
<dbReference type="NCBIfam" id="TIGR00763">
    <property type="entry name" value="lon"/>
    <property type="match status" value="1"/>
</dbReference>
<dbReference type="InterPro" id="IPR027065">
    <property type="entry name" value="Lon_Prtase"/>
</dbReference>
<evidence type="ECO:0000259" key="18">
    <source>
        <dbReference type="PROSITE" id="PS51786"/>
    </source>
</evidence>
<evidence type="ECO:0000256" key="10">
    <source>
        <dbReference type="ARBA" id="ARBA00050665"/>
    </source>
</evidence>
<dbReference type="InterPro" id="IPR020568">
    <property type="entry name" value="Ribosomal_Su5_D2-typ_SF"/>
</dbReference>
<dbReference type="InterPro" id="IPR004815">
    <property type="entry name" value="Lon_bac/euk-typ"/>
</dbReference>
<protein>
    <recommendedName>
        <fullName evidence="11">Lon protease homolog, mitochondrial</fullName>
        <ecNumber evidence="11">3.4.21.53</ecNumber>
    </recommendedName>
    <alternativeName>
        <fullName evidence="11">Lon protease-like protein</fullName>
        <shortName evidence="11">LONP</shortName>
    </alternativeName>
    <alternativeName>
        <fullName evidence="11">Mitochondrial ATP-dependent protease Lon</fullName>
    </alternativeName>
    <alternativeName>
        <fullName evidence="11">Serine protease 15</fullName>
    </alternativeName>
</protein>
<keyword evidence="2 11" id="KW-0645">Protease</keyword>
<feature type="compositionally biased region" description="Basic and acidic residues" evidence="17">
    <location>
        <begin position="130"/>
        <end position="139"/>
    </location>
</feature>
<dbReference type="PROSITE" id="PS51787">
    <property type="entry name" value="LON_N"/>
    <property type="match status" value="1"/>
</dbReference>
<evidence type="ECO:0000256" key="14">
    <source>
        <dbReference type="PIRSR" id="PIRSR001174-2"/>
    </source>
</evidence>
<dbReference type="InterPro" id="IPR027417">
    <property type="entry name" value="P-loop_NTPase"/>
</dbReference>
<dbReference type="Gene3D" id="1.10.8.60">
    <property type="match status" value="1"/>
</dbReference>
<dbReference type="PANTHER" id="PTHR43718">
    <property type="entry name" value="LON PROTEASE"/>
    <property type="match status" value="1"/>
</dbReference>
<dbReference type="SUPFAM" id="SSF88697">
    <property type="entry name" value="PUA domain-like"/>
    <property type="match status" value="1"/>
</dbReference>
<dbReference type="GO" id="GO:0016887">
    <property type="term" value="F:ATP hydrolysis activity"/>
    <property type="evidence" value="ECO:0007669"/>
    <property type="project" value="UniProtKB-UniRule"/>
</dbReference>
<dbReference type="OMA" id="WLTNIPW"/>
<sequence>MTIPDVFPHLPLIAITRNPVFPRFIKIIEVKNKKLVELLRRKVRLAQPYVGVFLKRDDNNESDVVENLDEIYHTGTFAQIHEMQDLGDKLRMIVMGHRRVHISRQLEVEPEEPEAENKHKPRRKSKRSRKEVEDELGTRHPAELAMEPATELPGEVLMVEVENVVHEDFQVTEEVKALTAEIVKTIRDIIALNPLYRESVLQMMQAGQRVVDNPIYLSDMGAALTGAESHELQDVLEETNIPKRLYKALSLLKKEFELSKLQQRLGREVEEKIKQTHRKYLLQEQLKIIKKELGLEKDDKDAIEEKFRERLKELVVPKHVMDVVDEELSKLGLLDNHSSEFNVTRNYLDWLTSIPWGKYSDENLDLARAQAVLEEDHYGMEDVKKRILEFIAVSQLRGSTQGKILCFYGPPGVGKTSIARSIARALNREYFRFSVGGMTDVAEIKGHRRTYVGAMPGKIIQCLKKTKTENPLILIDEVDKIGRGYQGDPSSALLELLDPEQNANFLDHYLDVPVDLSKVLFICTANVTDTIPEPLRDRMEMINVSGYVAQEKLAIAERYLVPQARALCGLDESKAKLSSDVLTLLIKQYCRESGVRNLQKQVEKVLRKSAYKIVSGEAESVEVTPENLQDFVGKPMFTVERMYDVTPPGVVMGLAWTAMGGSTLFVETSLRRPQDKDAKGEKDGSLEVTGQLGEVMKESARIAYTFARAFLMQHAPDNEYLVTSHIHLHVPEGATPKDGPSAGCTIVTALLSLAMGRPVRQNLAMTGEVSLTGKILPVGGIKEKTIAAKRAGVTCIVLPAENKKDFCDLAGFITEGLEVHFVEHYRQIFDIAFPEEQAEALAVER</sequence>
<evidence type="ECO:0000256" key="12">
    <source>
        <dbReference type="PIRNR" id="PIRNR001174"/>
    </source>
</evidence>
<dbReference type="Gene3D" id="1.20.58.1480">
    <property type="match status" value="1"/>
</dbReference>
<dbReference type="PROSITE" id="PS51786">
    <property type="entry name" value="LON_PROTEOLYTIC"/>
    <property type="match status" value="1"/>
</dbReference>
<dbReference type="GO" id="GO:0005524">
    <property type="term" value="F:ATP binding"/>
    <property type="evidence" value="ECO:0007669"/>
    <property type="project" value="UniProtKB-UniRule"/>
</dbReference>
<keyword evidence="6 11" id="KW-0067">ATP-binding</keyword>
<evidence type="ECO:0000256" key="8">
    <source>
        <dbReference type="ARBA" id="ARBA00023125"/>
    </source>
</evidence>
<comment type="subunit">
    <text evidence="11">Homohexamer. Organized in a ring with a central cavity. The ATP-binding and proteolytic domains (AP-domain) form a hexameric chamber, while the N-terminal domain is arranged as a trimer of dimers. DNA and RNA binding is stimulated by substrate and inhibited by ATP binding. Interacts with TWNK and mitochondrial DNA polymerase subunit POLG.</text>
</comment>
<feature type="region of interest" description="Disordered" evidence="17">
    <location>
        <begin position="105"/>
        <end position="139"/>
    </location>
</feature>
<dbReference type="GO" id="GO:0043565">
    <property type="term" value="F:sequence-specific DNA binding"/>
    <property type="evidence" value="ECO:0007669"/>
    <property type="project" value="UniProtKB-UniRule"/>
</dbReference>
<dbReference type="Ensembl" id="ENSANAT00000029901.1">
    <property type="protein sequence ID" value="ENSANAP00000012083.1"/>
    <property type="gene ID" value="ENSANAG00000023956.1"/>
</dbReference>
<dbReference type="InterPro" id="IPR003959">
    <property type="entry name" value="ATPase_AAA_core"/>
</dbReference>
<dbReference type="FunFam" id="3.40.50.300:FF:000021">
    <property type="entry name" value="Lon protease homolog"/>
    <property type="match status" value="1"/>
</dbReference>
<dbReference type="GO" id="GO:0004176">
    <property type="term" value="F:ATP-dependent peptidase activity"/>
    <property type="evidence" value="ECO:0007669"/>
    <property type="project" value="UniProtKB-UniRule"/>
</dbReference>
<evidence type="ECO:0000256" key="6">
    <source>
        <dbReference type="ARBA" id="ARBA00022840"/>
    </source>
</evidence>
<dbReference type="SMART" id="SM00382">
    <property type="entry name" value="AAA"/>
    <property type="match status" value="1"/>
</dbReference>
<dbReference type="InterPro" id="IPR046336">
    <property type="entry name" value="Lon_prtase_N_sf"/>
</dbReference>
<keyword evidence="8 11" id="KW-0238">DNA-binding</keyword>
<evidence type="ECO:0000256" key="15">
    <source>
        <dbReference type="PROSITE-ProRule" id="PRU01122"/>
    </source>
</evidence>
<evidence type="ECO:0000313" key="20">
    <source>
        <dbReference type="Ensembl" id="ENSANAP00000012083.1"/>
    </source>
</evidence>
<dbReference type="GO" id="GO:0051131">
    <property type="term" value="P:chaperone-mediated protein complex assembly"/>
    <property type="evidence" value="ECO:0007669"/>
    <property type="project" value="UniProtKB-UniRule"/>
</dbReference>
<keyword evidence="3 11" id="KW-0547">Nucleotide-binding</keyword>
<dbReference type="PRINTS" id="PR00830">
    <property type="entry name" value="ENDOLAPTASE"/>
</dbReference>